<sequence length="67" mass="7654">MFATGKRPSTPRTDGGVYNTTKSLKEKGKSKIVNKISRKSILTLLKYNLIKIIDSIEFEICSYRMKI</sequence>
<dbReference type="EMBL" id="LHYC01000003">
    <property type="protein sequence ID" value="KXB05746.1"/>
    <property type="molecule type" value="Genomic_DNA"/>
</dbReference>
<reference evidence="2 3" key="1">
    <citation type="journal article" date="2016" name="Sci. Rep.">
        <title>Metabolic traits of an uncultured archaeal lineage -MSBL1- from brine pools of the Red Sea.</title>
        <authorList>
            <person name="Mwirichia R."/>
            <person name="Alam I."/>
            <person name="Rashid M."/>
            <person name="Vinu M."/>
            <person name="Ba-Alawi W."/>
            <person name="Anthony Kamau A."/>
            <person name="Kamanda Ngugi D."/>
            <person name="Goker M."/>
            <person name="Klenk H.P."/>
            <person name="Bajic V."/>
            <person name="Stingl U."/>
        </authorList>
    </citation>
    <scope>NUCLEOTIDE SEQUENCE [LARGE SCALE GENOMIC DNA]</scope>
    <source>
        <strain evidence="2">SCGC-AAA382A03</strain>
    </source>
</reference>
<gene>
    <name evidence="2" type="ORF">AKJ49_00225</name>
</gene>
<evidence type="ECO:0000313" key="2">
    <source>
        <dbReference type="EMBL" id="KXB05746.1"/>
    </source>
</evidence>
<accession>A0A133VH16</accession>
<comment type="caution">
    <text evidence="2">The sequence shown here is derived from an EMBL/GenBank/DDBJ whole genome shotgun (WGS) entry which is preliminary data.</text>
</comment>
<keyword evidence="3" id="KW-1185">Reference proteome</keyword>
<name>A0A133VH16_9EURY</name>
<dbReference type="AlphaFoldDB" id="A0A133VH16"/>
<protein>
    <submittedName>
        <fullName evidence="2">Uncharacterized protein</fullName>
    </submittedName>
</protein>
<organism evidence="2 3">
    <name type="scientific">candidate division MSBL1 archaeon SCGC-AAA382A03</name>
    <dbReference type="NCBI Taxonomy" id="1698278"/>
    <lineage>
        <taxon>Archaea</taxon>
        <taxon>Methanobacteriati</taxon>
        <taxon>Methanobacteriota</taxon>
        <taxon>candidate division MSBL1</taxon>
    </lineage>
</organism>
<evidence type="ECO:0000313" key="3">
    <source>
        <dbReference type="Proteomes" id="UP000070549"/>
    </source>
</evidence>
<feature type="region of interest" description="Disordered" evidence="1">
    <location>
        <begin position="1"/>
        <end position="21"/>
    </location>
</feature>
<dbReference type="Proteomes" id="UP000070549">
    <property type="component" value="Unassembled WGS sequence"/>
</dbReference>
<evidence type="ECO:0000256" key="1">
    <source>
        <dbReference type="SAM" id="MobiDB-lite"/>
    </source>
</evidence>
<proteinExistence type="predicted"/>